<proteinExistence type="predicted"/>
<dbReference type="Proteomes" id="UP000677152">
    <property type="component" value="Chromosome"/>
</dbReference>
<evidence type="ECO:0000256" key="1">
    <source>
        <dbReference type="SAM" id="MobiDB-lite"/>
    </source>
</evidence>
<accession>A0AA45R3P9</accession>
<dbReference type="EMBL" id="CP073249">
    <property type="protein sequence ID" value="QUF04066.1"/>
    <property type="molecule type" value="Genomic_DNA"/>
</dbReference>
<reference evidence="2" key="1">
    <citation type="submission" date="2021-04" db="EMBL/GenBank/DDBJ databases">
        <title>Genomic sequence of Actinosynnema pretiosum subsp. pretiosum ATCC 31280 (C-14919).</title>
        <authorList>
            <person name="Bai L."/>
            <person name="Wang X."/>
            <person name="Xiao Y."/>
        </authorList>
    </citation>
    <scope>NUCLEOTIDE SEQUENCE</scope>
    <source>
        <strain evidence="2">ATCC 31280</strain>
    </source>
</reference>
<evidence type="ECO:0000313" key="2">
    <source>
        <dbReference type="EMBL" id="QUF04066.1"/>
    </source>
</evidence>
<feature type="region of interest" description="Disordered" evidence="1">
    <location>
        <begin position="1521"/>
        <end position="1565"/>
    </location>
</feature>
<dbReference type="SUPFAM" id="SSF52540">
    <property type="entry name" value="P-loop containing nucleoside triphosphate hydrolases"/>
    <property type="match status" value="1"/>
</dbReference>
<organism evidence="2 3">
    <name type="scientific">Actinosynnema pretiosum subsp. pretiosum</name>
    <dbReference type="NCBI Taxonomy" id="103721"/>
    <lineage>
        <taxon>Bacteria</taxon>
        <taxon>Bacillati</taxon>
        <taxon>Actinomycetota</taxon>
        <taxon>Actinomycetes</taxon>
        <taxon>Pseudonocardiales</taxon>
        <taxon>Pseudonocardiaceae</taxon>
        <taxon>Actinosynnema</taxon>
    </lineage>
</organism>
<name>A0AA45R3P9_9PSEU</name>
<dbReference type="InterPro" id="IPR027417">
    <property type="entry name" value="P-loop_NTPase"/>
</dbReference>
<gene>
    <name evidence="2" type="ORF">KCV87_32770</name>
</gene>
<evidence type="ECO:0000313" key="3">
    <source>
        <dbReference type="Proteomes" id="UP000677152"/>
    </source>
</evidence>
<sequence length="1565" mass="172082">MAEPLNDDGQMSRAPFFPVHVDRLCRVRRGWDGDTPFDLDAEGFLDVSTRWRRTAGAALPDGLLTPEEASSGGALVLLGEPGVGKSSAFRRLVSGLTDITDQADGDDSHAVLWVDGGDLVDASFDELIGTHLRELASSGKPAGELNHPRLTLVIDQLDESPMRERLPGTLDRAFKRVQRGAVRLLIACRTADYPLALTDVLNRHMNDHVLADLAPLTRAQAVQLASTVHNDGHALVQAAVAVGAGALASVPLTLELLVRIHNREGRLTGGPSALFAQGTRLLADEPDRYRNSEQFSVDQRLAVAGRIAARLLLSGRRSIWMGGGLDAREETDLVAGSLAGDQERTTSGVFDVSQAAVKETLGTALFTAHGQDRLGFRHSSLGAYLAARYVHDRKLPRHQLVNLFLVDAPDRDTASIPVPLREAAAWLVSLDPANTEWLAAADAESLVAHSVIVDSEPIRALVVDRLLAHAGEVELSETGWMPGRWQVAHPGLAEQLRPTLESAAATPSLEWSERARVHLAVRLARDAAVAELAEPLLAIAEHDGWGIDERRHAAVTAMEAAPATASPRLRALLHSLHLPADTTPSIEMEALEGTLLRSLWPGHLSLHEMLRHVHPPQRSWYGEYQLFLSEMANDVRPEDFGALLWWVRVRVGQAAPAFPVGPVMSVDHDDSDTMLLLDDEPIGQLPSKLLPSIVNRVLGSSGAREHLDLVAALLWSQLREYEHPPIPAPLDLVDADGVEPEAVTALRRDLASRLVQQAVADDGGGRKADVWVIAHGWESARRVIGQYPPPDGLREAERAALLGSADFAWALDCADQAHKSGQDALAAAMGRLTSYLFNGFNPDIFTLAYNHQDNPVWEHIRWVYDGVPLDSDLARGLRNAARHDHPRQWDESQQFIEAQRDRLRLALGDDPNAFWALAWNLQLDPFTGQQVYPKSDDLRTFVGIGVLGDDAERELATAALSYLDYGHDHRDNWLGQGKIHYPAWAGCLAITLLHHLGQLDRITDAHWEAWAGALLSPYTSADSGEGRDRRQHLLRTATQRVPTLVATLLRELVHNDLARGERSLELGLFGTGYSPHIADTMITLIGRIATALDTTPGDTAWPDVDLDKTPETRAAAIGTWAELLAPLVGAEDPRVITIATDTLTHARAGTAQRSLAVQAGCILLRHDPSRFWRPTATAARTDEDFGRELALACASRHIREVILSRLDEEQLADNHRWLTTLFPPATDTERHGPGRITPRDEIRSWRTECVRNLGQRATRASVDQLRHLAHEHPDDLEVTSALINARRRVQATQWTSKTTVDNITEILNDPSRRLIRSNTELAKLLLDTLDDIAQELPDHSELLWNHTPTHTCKNRGTTPETWAPKFEAALSAYLTHELRTRLHGRGIVINREVLIHPRNAYGAGDRTDILVQTTAPAFGGHQAGGQFAVVVEVKPTWNTDLTTSQETQLVRRYLPEVNTDTGIYLVGQYSLDQWTTQDYRKADARRTPSNIMEILHDQAQRLNDELSVHTTPYLLKITRPQAAKAPNHPPGPSTSADEPFAEDGNPQAGLREVALSEPANKQAST</sequence>
<protein>
    <submittedName>
        <fullName evidence="2">Uncharacterized protein</fullName>
    </submittedName>
</protein>